<feature type="active site" description="Proton donor" evidence="2">
    <location>
        <position position="41"/>
    </location>
</feature>
<dbReference type="SUPFAM" id="SSF55144">
    <property type="entry name" value="LigT-like"/>
    <property type="match status" value="1"/>
</dbReference>
<dbReference type="EC" id="3.1.4.58" evidence="2"/>
<dbReference type="AlphaFoldDB" id="A0A6G8PUK2"/>
<comment type="catalytic activity">
    <reaction evidence="2">
        <text>a 3'-end 2',3'-cyclophospho-ribonucleotide-RNA + H2O = a 3'-end 2'-phospho-ribonucleotide-RNA + H(+)</text>
        <dbReference type="Rhea" id="RHEA:11828"/>
        <dbReference type="Rhea" id="RHEA-COMP:10464"/>
        <dbReference type="Rhea" id="RHEA-COMP:17353"/>
        <dbReference type="ChEBI" id="CHEBI:15377"/>
        <dbReference type="ChEBI" id="CHEBI:15378"/>
        <dbReference type="ChEBI" id="CHEBI:83064"/>
        <dbReference type="ChEBI" id="CHEBI:173113"/>
        <dbReference type="EC" id="3.1.4.58"/>
    </reaction>
</comment>
<keyword evidence="1 2" id="KW-0378">Hydrolase</keyword>
<dbReference type="EMBL" id="CP045121">
    <property type="protein sequence ID" value="QIN77726.1"/>
    <property type="molecule type" value="Genomic_DNA"/>
</dbReference>
<dbReference type="HAMAP" id="MF_01940">
    <property type="entry name" value="RNA_CPDase"/>
    <property type="match status" value="1"/>
</dbReference>
<organism evidence="4 5">
    <name type="scientific">Rubrobacter marinus</name>
    <dbReference type="NCBI Taxonomy" id="2653852"/>
    <lineage>
        <taxon>Bacteria</taxon>
        <taxon>Bacillati</taxon>
        <taxon>Actinomycetota</taxon>
        <taxon>Rubrobacteria</taxon>
        <taxon>Rubrobacterales</taxon>
        <taxon>Rubrobacteraceae</taxon>
        <taxon>Rubrobacter</taxon>
    </lineage>
</organism>
<accession>A0A6G8PUK2</accession>
<evidence type="ECO:0000313" key="5">
    <source>
        <dbReference type="Proteomes" id="UP000502706"/>
    </source>
</evidence>
<name>A0A6G8PUK2_9ACTN</name>
<dbReference type="Gene3D" id="3.90.1140.10">
    <property type="entry name" value="Cyclic phosphodiesterase"/>
    <property type="match status" value="1"/>
</dbReference>
<feature type="active site" description="Proton acceptor" evidence="2">
    <location>
        <position position="128"/>
    </location>
</feature>
<comment type="similarity">
    <text evidence="2">Belongs to the 2H phosphoesterase superfamily. ThpR family.</text>
</comment>
<feature type="domain" description="Phosphoesterase HXTX" evidence="3">
    <location>
        <begin position="7"/>
        <end position="92"/>
    </location>
</feature>
<dbReference type="GO" id="GO:0008664">
    <property type="term" value="F:RNA 2',3'-cyclic 3'-phosphodiesterase activity"/>
    <property type="evidence" value="ECO:0007669"/>
    <property type="project" value="UniProtKB-EC"/>
</dbReference>
<dbReference type="InterPro" id="IPR014051">
    <property type="entry name" value="Phosphoesterase_HXTX"/>
</dbReference>
<proteinExistence type="inferred from homology"/>
<evidence type="ECO:0000313" key="4">
    <source>
        <dbReference type="EMBL" id="QIN77726.1"/>
    </source>
</evidence>
<reference evidence="4 5" key="1">
    <citation type="submission" date="2019-10" db="EMBL/GenBank/DDBJ databases">
        <title>Rubrobacter sp nov SCSIO 52915 isolated from a deep-sea sediment in the South China Sea.</title>
        <authorList>
            <person name="Chen R.W."/>
        </authorList>
    </citation>
    <scope>NUCLEOTIDE SEQUENCE [LARGE SCALE GENOMIC DNA]</scope>
    <source>
        <strain evidence="4 5">SCSIO 52915</strain>
    </source>
</reference>
<dbReference type="InterPro" id="IPR004175">
    <property type="entry name" value="RNA_CPDase"/>
</dbReference>
<feature type="short sequence motif" description="HXTX 2" evidence="2">
    <location>
        <begin position="128"/>
        <end position="131"/>
    </location>
</feature>
<dbReference type="GO" id="GO:0004113">
    <property type="term" value="F:2',3'-cyclic-nucleotide 3'-phosphodiesterase activity"/>
    <property type="evidence" value="ECO:0007669"/>
    <property type="project" value="InterPro"/>
</dbReference>
<sequence>MRVFVAVTPPPEVRRVALAAAREAARELGGGIRWTKQENIHLTLKFLGEVFEESLEGICGALRRACSAHAPFDARLKGLGAFPSPRRARVIWAGVDRGSEETTSLAASVEAALEPLGFRREGRPYMPHATLGRARGRSVGVDLSKTDVLDSPLFRVASAELTKSTLTPGGSVYEIVEAFALNGEEGDYSR</sequence>
<dbReference type="PANTHER" id="PTHR35561">
    <property type="entry name" value="RNA 2',3'-CYCLIC PHOSPHODIESTERASE"/>
    <property type="match status" value="1"/>
</dbReference>
<evidence type="ECO:0000259" key="3">
    <source>
        <dbReference type="Pfam" id="PF02834"/>
    </source>
</evidence>
<protein>
    <recommendedName>
        <fullName evidence="2">RNA 2',3'-cyclic phosphodiesterase</fullName>
        <shortName evidence="2">RNA 2',3'-CPDase</shortName>
        <ecNumber evidence="2">3.1.4.58</ecNumber>
    </recommendedName>
</protein>
<dbReference type="PANTHER" id="PTHR35561:SF1">
    <property type="entry name" value="RNA 2',3'-CYCLIC PHOSPHODIESTERASE"/>
    <property type="match status" value="1"/>
</dbReference>
<dbReference type="Proteomes" id="UP000502706">
    <property type="component" value="Chromosome"/>
</dbReference>
<keyword evidence="5" id="KW-1185">Reference proteome</keyword>
<dbReference type="Pfam" id="PF02834">
    <property type="entry name" value="LigT_PEase"/>
    <property type="match status" value="1"/>
</dbReference>
<dbReference type="NCBIfam" id="TIGR02258">
    <property type="entry name" value="2_5_ligase"/>
    <property type="match status" value="1"/>
</dbReference>
<comment type="function">
    <text evidence="2">Hydrolyzes RNA 2',3'-cyclic phosphodiester to an RNA 2'-phosphomonoester.</text>
</comment>
<dbReference type="KEGG" id="rmar:GBA65_03460"/>
<evidence type="ECO:0000256" key="1">
    <source>
        <dbReference type="ARBA" id="ARBA00022801"/>
    </source>
</evidence>
<evidence type="ECO:0000256" key="2">
    <source>
        <dbReference type="HAMAP-Rule" id="MF_01940"/>
    </source>
</evidence>
<gene>
    <name evidence="4" type="primary">thpR</name>
    <name evidence="4" type="ORF">GBA65_03460</name>
</gene>
<dbReference type="InterPro" id="IPR009097">
    <property type="entry name" value="Cyclic_Pdiesterase"/>
</dbReference>
<feature type="short sequence motif" description="HXTX 1" evidence="2">
    <location>
        <begin position="41"/>
        <end position="44"/>
    </location>
</feature>